<sequence length="329" mass="36433">MSSIRLTISLAAMLLTACAYQPSRYIPTVDESTVKPDLYGRFLGTSTLYFTDGDSGLMVDAYLTRESLLSNIINDIHSDREWVETFLKEKSAISILNAVVISHTHFDHALDAQSVGETYPDATIYGSEQTIQLLSNVKYKELSEPKTEFTEGNFKVTVLRSPHVEKTGSQKWVEPKLNAAMGGEAYADPGDVYSVHIAHPAASILVIPSAGYLAGYNDLEADVVFMGIGLLSNELRQPGLYNNDIDYIEEYWQKAVLDTCAKVVVPVHWDYFFSEVRDKMAVTPNWIDDIKGTMSELDKLAQSEAGCDENAVTIAFPKGIKPFALPIIQ</sequence>
<dbReference type="InterPro" id="IPR001279">
    <property type="entry name" value="Metallo-B-lactamas"/>
</dbReference>
<dbReference type="PROSITE" id="PS51257">
    <property type="entry name" value="PROKAR_LIPOPROTEIN"/>
    <property type="match status" value="1"/>
</dbReference>
<feature type="signal peptide" evidence="1">
    <location>
        <begin position="1"/>
        <end position="19"/>
    </location>
</feature>
<dbReference type="SUPFAM" id="SSF56281">
    <property type="entry name" value="Metallo-hydrolase/oxidoreductase"/>
    <property type="match status" value="1"/>
</dbReference>
<comment type="caution">
    <text evidence="3">The sequence shown here is derived from an EMBL/GenBank/DDBJ whole genome shotgun (WGS) entry which is preliminary data.</text>
</comment>
<dbReference type="Pfam" id="PF12706">
    <property type="entry name" value="Lactamase_B_2"/>
    <property type="match status" value="1"/>
</dbReference>
<dbReference type="InterPro" id="IPR036866">
    <property type="entry name" value="RibonucZ/Hydroxyglut_hydro"/>
</dbReference>
<keyword evidence="1" id="KW-0732">Signal</keyword>
<dbReference type="AlphaFoldDB" id="A0A350NZ65"/>
<proteinExistence type="predicted"/>
<evidence type="ECO:0000259" key="2">
    <source>
        <dbReference type="SMART" id="SM00849"/>
    </source>
</evidence>
<evidence type="ECO:0000256" key="1">
    <source>
        <dbReference type="SAM" id="SignalP"/>
    </source>
</evidence>
<dbReference type="EMBL" id="DNAN01000043">
    <property type="protein sequence ID" value="HAW74332.1"/>
    <property type="molecule type" value="Genomic_DNA"/>
</dbReference>
<feature type="domain" description="Metallo-beta-lactamase" evidence="2">
    <location>
        <begin position="44"/>
        <end position="228"/>
    </location>
</feature>
<reference evidence="3 4" key="1">
    <citation type="journal article" date="2018" name="Nat. Biotechnol.">
        <title>A standardized bacterial taxonomy based on genome phylogeny substantially revises the tree of life.</title>
        <authorList>
            <person name="Parks D.H."/>
            <person name="Chuvochina M."/>
            <person name="Waite D.W."/>
            <person name="Rinke C."/>
            <person name="Skarshewski A."/>
            <person name="Chaumeil P.A."/>
            <person name="Hugenholtz P."/>
        </authorList>
    </citation>
    <scope>NUCLEOTIDE SEQUENCE [LARGE SCALE GENOMIC DNA]</scope>
    <source>
        <strain evidence="3">UBA11978</strain>
    </source>
</reference>
<organism evidence="3 4">
    <name type="scientific">Alteromonas australica</name>
    <dbReference type="NCBI Taxonomy" id="589873"/>
    <lineage>
        <taxon>Bacteria</taxon>
        <taxon>Pseudomonadati</taxon>
        <taxon>Pseudomonadota</taxon>
        <taxon>Gammaproteobacteria</taxon>
        <taxon>Alteromonadales</taxon>
        <taxon>Alteromonadaceae</taxon>
        <taxon>Alteromonas/Salinimonas group</taxon>
        <taxon>Alteromonas</taxon>
    </lineage>
</organism>
<dbReference type="SMART" id="SM00849">
    <property type="entry name" value="Lactamase_B"/>
    <property type="match status" value="1"/>
</dbReference>
<evidence type="ECO:0000313" key="3">
    <source>
        <dbReference type="EMBL" id="HAW74332.1"/>
    </source>
</evidence>
<gene>
    <name evidence="3" type="ORF">DCW74_01185</name>
</gene>
<name>A0A350NZ65_9ALTE</name>
<feature type="chain" id="PRO_5016568198" description="Metallo-beta-lactamase domain-containing protein" evidence="1">
    <location>
        <begin position="20"/>
        <end position="329"/>
    </location>
</feature>
<accession>A0A350NZ65</accession>
<dbReference type="Proteomes" id="UP000263517">
    <property type="component" value="Unassembled WGS sequence"/>
</dbReference>
<protein>
    <recommendedName>
        <fullName evidence="2">Metallo-beta-lactamase domain-containing protein</fullName>
    </recommendedName>
</protein>
<evidence type="ECO:0000313" key="4">
    <source>
        <dbReference type="Proteomes" id="UP000263517"/>
    </source>
</evidence>
<dbReference type="Gene3D" id="3.60.15.10">
    <property type="entry name" value="Ribonuclease Z/Hydroxyacylglutathione hydrolase-like"/>
    <property type="match status" value="1"/>
</dbReference>